<reference evidence="1 2" key="1">
    <citation type="submission" date="2021-03" db="EMBL/GenBank/DDBJ databases">
        <title>Antimicrobial resistance genes in bacteria isolated from Japanese honey, and their potential for conferring macrolide and lincosamide resistance in the American foulbrood pathogen Paenibacillus larvae.</title>
        <authorList>
            <person name="Okamoto M."/>
            <person name="Kumagai M."/>
            <person name="Kanamori H."/>
            <person name="Takamatsu D."/>
        </authorList>
    </citation>
    <scope>NUCLEOTIDE SEQUENCE [LARGE SCALE GENOMIC DNA]</scope>
    <source>
        <strain evidence="1 2">J34TS1</strain>
    </source>
</reference>
<keyword evidence="2" id="KW-1185">Reference proteome</keyword>
<sequence>MTNITGYWSQGEIIYTHMEEEGIAFFPKGTGLLIWFNPYVEIIDTFHWRHQNERVSLLGKKQITFRDDDLSEIKPSDLSVADILMNMVKRKSINSGTVKALEFLEPIGYSSESRFGFICRDIWGMDHYKRKQEVIMKYGELQKSEN</sequence>
<dbReference type="EMBL" id="BORT01000023">
    <property type="protein sequence ID" value="GIO49648.1"/>
    <property type="molecule type" value="Genomic_DNA"/>
</dbReference>
<proteinExistence type="predicted"/>
<gene>
    <name evidence="1" type="ORF">J34TS1_44130</name>
</gene>
<evidence type="ECO:0000313" key="1">
    <source>
        <dbReference type="EMBL" id="GIO49648.1"/>
    </source>
</evidence>
<evidence type="ECO:0000313" key="2">
    <source>
        <dbReference type="Proteomes" id="UP000682811"/>
    </source>
</evidence>
<dbReference type="RefSeq" id="WP_210088652.1">
    <property type="nucleotide sequence ID" value="NZ_AP025343.1"/>
</dbReference>
<name>A0A920CUP9_9BACL</name>
<organism evidence="1 2">
    <name type="scientific">Paenibacillus azoreducens</name>
    <dbReference type="NCBI Taxonomy" id="116718"/>
    <lineage>
        <taxon>Bacteria</taxon>
        <taxon>Bacillati</taxon>
        <taxon>Bacillota</taxon>
        <taxon>Bacilli</taxon>
        <taxon>Bacillales</taxon>
        <taxon>Paenibacillaceae</taxon>
        <taxon>Paenibacillus</taxon>
    </lineage>
</organism>
<comment type="caution">
    <text evidence="1">The sequence shown here is derived from an EMBL/GenBank/DDBJ whole genome shotgun (WGS) entry which is preliminary data.</text>
</comment>
<protein>
    <submittedName>
        <fullName evidence="1">Uncharacterized protein</fullName>
    </submittedName>
</protein>
<accession>A0A920CUP9</accession>
<dbReference type="Proteomes" id="UP000682811">
    <property type="component" value="Unassembled WGS sequence"/>
</dbReference>
<dbReference type="AlphaFoldDB" id="A0A920CUP9"/>